<proteinExistence type="predicted"/>
<dbReference type="PANTHER" id="PTHR45445">
    <property type="match status" value="1"/>
</dbReference>
<organism evidence="2 3">
    <name type="scientific">Hydra vulgaris</name>
    <name type="common">Hydra</name>
    <name type="synonym">Hydra attenuata</name>
    <dbReference type="NCBI Taxonomy" id="6087"/>
    <lineage>
        <taxon>Eukaryota</taxon>
        <taxon>Metazoa</taxon>
        <taxon>Cnidaria</taxon>
        <taxon>Hydrozoa</taxon>
        <taxon>Hydroidolina</taxon>
        <taxon>Anthoathecata</taxon>
        <taxon>Aplanulata</taxon>
        <taxon>Hydridae</taxon>
        <taxon>Hydra</taxon>
    </lineage>
</organism>
<dbReference type="SUPFAM" id="SSF53335">
    <property type="entry name" value="S-adenosyl-L-methionine-dependent methyltransferases"/>
    <property type="match status" value="1"/>
</dbReference>
<name>A0ABM4CMM0_HYDVU</name>
<dbReference type="CDD" id="cd02440">
    <property type="entry name" value="AdoMet_MTases"/>
    <property type="match status" value="1"/>
</dbReference>
<dbReference type="Pfam" id="PF13847">
    <property type="entry name" value="Methyltransf_31"/>
    <property type="match status" value="1"/>
</dbReference>
<dbReference type="InterPro" id="IPR029063">
    <property type="entry name" value="SAM-dependent_MTases_sf"/>
</dbReference>
<evidence type="ECO:0000313" key="2">
    <source>
        <dbReference type="Proteomes" id="UP001652625"/>
    </source>
</evidence>
<accession>A0ABM4CMM0</accession>
<gene>
    <name evidence="3" type="primary">LOC136085651</name>
</gene>
<keyword evidence="2" id="KW-1185">Reference proteome</keyword>
<dbReference type="Gene3D" id="3.40.50.150">
    <property type="entry name" value="Vaccinia Virus protein VP39"/>
    <property type="match status" value="1"/>
</dbReference>
<dbReference type="Proteomes" id="UP001652625">
    <property type="component" value="Chromosome 09"/>
</dbReference>
<dbReference type="InterPro" id="IPR025714">
    <property type="entry name" value="Methyltranfer_dom"/>
</dbReference>
<dbReference type="PANTHER" id="PTHR45445:SF2">
    <property type="entry name" value="METHYLTRANSFERASE TYPE 11 DOMAIN-CONTAINING PROTEIN"/>
    <property type="match status" value="1"/>
</dbReference>
<protein>
    <submittedName>
        <fullName evidence="3">Uncharacterized protein LOC136085651</fullName>
    </submittedName>
</protein>
<dbReference type="GeneID" id="136085651"/>
<sequence length="247" mass="27889">MLKDENVNTELGIGLQFNNFVERCQVTLPDDPAMVKLQVEDKISGLLSVKNFPLHIAEVCITAALKYKTGLDTALDAGCGPGRTAIELSDTFKQVMAYDYSNGFVELMNAKKKEKNILNLVTFQGDSHNQKEICDDKMFDLILGCNLIDRLHSPQEWLNQSKKMLKKKGILVISSPYTWLKEHTPINKWIGGIKKNGENYFTLDGLKEILSPELELYETIRIPFVIPDPDGTYQYTYSNCTIFGAVK</sequence>
<reference evidence="3" key="1">
    <citation type="submission" date="2025-08" db="UniProtKB">
        <authorList>
            <consortium name="RefSeq"/>
        </authorList>
    </citation>
    <scope>IDENTIFICATION</scope>
</reference>
<feature type="domain" description="Methyltransferase" evidence="1">
    <location>
        <begin position="73"/>
        <end position="183"/>
    </location>
</feature>
<evidence type="ECO:0000259" key="1">
    <source>
        <dbReference type="Pfam" id="PF13847"/>
    </source>
</evidence>
<evidence type="ECO:0000313" key="3">
    <source>
        <dbReference type="RefSeq" id="XP_065663047.1"/>
    </source>
</evidence>
<dbReference type="RefSeq" id="XP_065663047.1">
    <property type="nucleotide sequence ID" value="XM_065806975.1"/>
</dbReference>